<evidence type="ECO:0000313" key="2">
    <source>
        <dbReference type="EMBL" id="KAF6723331.1"/>
    </source>
</evidence>
<feature type="region of interest" description="Disordered" evidence="1">
    <location>
        <begin position="158"/>
        <end position="189"/>
    </location>
</feature>
<dbReference type="Proteomes" id="UP000646548">
    <property type="component" value="Unassembled WGS sequence"/>
</dbReference>
<comment type="caution">
    <text evidence="2">The sequence shown here is derived from an EMBL/GenBank/DDBJ whole genome shotgun (WGS) entry which is preliminary data.</text>
</comment>
<sequence>MVSAFMTSSFNQEPTRLPRRLRKCKTLPPLHPTESFKRAETSCTKQGRAERKVQIWRRPEPPQPALLHLSVTAQSHTPEVYRTHLPERFRRHCRYLQLMDLRRTVSTSPPAGQPASLHRPGRDVTVNILNSLLRDILADSVFLQSLRSLASKAPFYRPAETSCCSPTPPPPPPAFGGATAGPTRTSSSERVPVHMAEAVLMNTFQNLMMATVKGELGLTAPPRGVSVPPPSVRNRLSSRDRRQTDE</sequence>
<evidence type="ECO:0000313" key="3">
    <source>
        <dbReference type="Proteomes" id="UP000646548"/>
    </source>
</evidence>
<reference evidence="2" key="1">
    <citation type="journal article" name="BMC Genomics">
        <title>Long-read sequencing and de novo genome assembly of marine medaka (Oryzias melastigma).</title>
        <authorList>
            <person name="Liang P."/>
            <person name="Saqib H.S.A."/>
            <person name="Ni X."/>
            <person name="Shen Y."/>
        </authorList>
    </citation>
    <scope>NUCLEOTIDE SEQUENCE</scope>
    <source>
        <strain evidence="2">Bigg-433</strain>
    </source>
</reference>
<dbReference type="AlphaFoldDB" id="A0A834F747"/>
<feature type="compositionally biased region" description="Basic and acidic residues" evidence="1">
    <location>
        <begin position="237"/>
        <end position="246"/>
    </location>
</feature>
<feature type="region of interest" description="Disordered" evidence="1">
    <location>
        <begin position="219"/>
        <end position="246"/>
    </location>
</feature>
<evidence type="ECO:0000256" key="1">
    <source>
        <dbReference type="SAM" id="MobiDB-lite"/>
    </source>
</evidence>
<proteinExistence type="predicted"/>
<organism evidence="2 3">
    <name type="scientific">Oryzias melastigma</name>
    <name type="common">Marine medaka</name>
    <dbReference type="NCBI Taxonomy" id="30732"/>
    <lineage>
        <taxon>Eukaryota</taxon>
        <taxon>Metazoa</taxon>
        <taxon>Chordata</taxon>
        <taxon>Craniata</taxon>
        <taxon>Vertebrata</taxon>
        <taxon>Euteleostomi</taxon>
        <taxon>Actinopterygii</taxon>
        <taxon>Neopterygii</taxon>
        <taxon>Teleostei</taxon>
        <taxon>Neoteleostei</taxon>
        <taxon>Acanthomorphata</taxon>
        <taxon>Ovalentaria</taxon>
        <taxon>Atherinomorphae</taxon>
        <taxon>Beloniformes</taxon>
        <taxon>Adrianichthyidae</taxon>
        <taxon>Oryziinae</taxon>
        <taxon>Oryzias</taxon>
    </lineage>
</organism>
<feature type="region of interest" description="Disordered" evidence="1">
    <location>
        <begin position="27"/>
        <end position="52"/>
    </location>
</feature>
<accession>A0A834F747</accession>
<protein>
    <submittedName>
        <fullName evidence="2">Coiled-coil domain-containing protein 108</fullName>
    </submittedName>
</protein>
<name>A0A834F747_ORYME</name>
<gene>
    <name evidence="2" type="ORF">FQA47_020567</name>
</gene>
<dbReference type="EMBL" id="WKFB01000430">
    <property type="protein sequence ID" value="KAF6723331.1"/>
    <property type="molecule type" value="Genomic_DNA"/>
</dbReference>